<dbReference type="RefSeq" id="WP_015750211.1">
    <property type="nucleotide sequence ID" value="NC_013235.1"/>
</dbReference>
<dbReference type="OrthoDB" id="4119890at2"/>
<dbReference type="PANTHER" id="PTHR43877">
    <property type="entry name" value="AMINOALKYLPHOSPHONATE N-ACETYLTRANSFERASE-RELATED-RELATED"/>
    <property type="match status" value="1"/>
</dbReference>
<reference evidence="4 5" key="2">
    <citation type="journal article" date="2010" name="Stand. Genomic Sci.">
        <title>Complete genome sequence of Nakamurella multipartita type strain (Y-104).</title>
        <authorList>
            <person name="Tice H."/>
            <person name="Mayilraj S."/>
            <person name="Sims D."/>
            <person name="Lapidus A."/>
            <person name="Nolan M."/>
            <person name="Lucas S."/>
            <person name="Glavina Del Rio T."/>
            <person name="Copeland A."/>
            <person name="Cheng J.F."/>
            <person name="Meincke L."/>
            <person name="Bruce D."/>
            <person name="Goodwin L."/>
            <person name="Pitluck S."/>
            <person name="Ivanova N."/>
            <person name="Mavromatis K."/>
            <person name="Ovchinnikova G."/>
            <person name="Pati A."/>
            <person name="Chen A."/>
            <person name="Palaniappan K."/>
            <person name="Land M."/>
            <person name="Hauser L."/>
            <person name="Chang Y.J."/>
            <person name="Jeffries C.D."/>
            <person name="Detter J.C."/>
            <person name="Brettin T."/>
            <person name="Rohde M."/>
            <person name="Goker M."/>
            <person name="Bristow J."/>
            <person name="Eisen J.A."/>
            <person name="Markowitz V."/>
            <person name="Hugenholtz P."/>
            <person name="Kyrpides N.C."/>
            <person name="Klenk H.P."/>
            <person name="Chen F."/>
        </authorList>
    </citation>
    <scope>NUCLEOTIDE SEQUENCE [LARGE SCALE GENOMIC DNA]</scope>
    <source>
        <strain evidence="5">ATCC 700099 / DSM 44233 / CIP 104796 / JCM 9543 / NBRC 105858 / Y-104</strain>
    </source>
</reference>
<organism evidence="4 5">
    <name type="scientific">Nakamurella multipartita (strain ATCC 700099 / DSM 44233 / CIP 104796 / JCM 9543 / NBRC 105858 / Y-104)</name>
    <name type="common">Microsphaera multipartita</name>
    <dbReference type="NCBI Taxonomy" id="479431"/>
    <lineage>
        <taxon>Bacteria</taxon>
        <taxon>Bacillati</taxon>
        <taxon>Actinomycetota</taxon>
        <taxon>Actinomycetes</taxon>
        <taxon>Nakamurellales</taxon>
        <taxon>Nakamurellaceae</taxon>
        <taxon>Nakamurella</taxon>
    </lineage>
</organism>
<dbReference type="Proteomes" id="UP000002218">
    <property type="component" value="Chromosome"/>
</dbReference>
<dbReference type="EMBL" id="CP001737">
    <property type="protein sequence ID" value="ACV81403.1"/>
    <property type="molecule type" value="Genomic_DNA"/>
</dbReference>
<gene>
    <name evidence="4" type="ordered locus">Namu_5134</name>
</gene>
<dbReference type="SUPFAM" id="SSF55729">
    <property type="entry name" value="Acyl-CoA N-acyltransferases (Nat)"/>
    <property type="match status" value="2"/>
</dbReference>
<evidence type="ECO:0000256" key="2">
    <source>
        <dbReference type="ARBA" id="ARBA00023315"/>
    </source>
</evidence>
<evidence type="ECO:0000313" key="5">
    <source>
        <dbReference type="Proteomes" id="UP000002218"/>
    </source>
</evidence>
<dbReference type="Pfam" id="PF00583">
    <property type="entry name" value="Acetyltransf_1"/>
    <property type="match status" value="1"/>
</dbReference>
<dbReference type="InParanoid" id="C8XBB1"/>
<dbReference type="CDD" id="cd04301">
    <property type="entry name" value="NAT_SF"/>
    <property type="match status" value="1"/>
</dbReference>
<keyword evidence="2" id="KW-0012">Acyltransferase</keyword>
<dbReference type="Gene3D" id="3.40.630.30">
    <property type="match status" value="1"/>
</dbReference>
<dbReference type="InterPro" id="IPR050832">
    <property type="entry name" value="Bact_Acetyltransf"/>
</dbReference>
<dbReference type="InterPro" id="IPR016181">
    <property type="entry name" value="Acyl_CoA_acyltransferase"/>
</dbReference>
<dbReference type="STRING" id="479431.Namu_5134"/>
<dbReference type="PROSITE" id="PS51186">
    <property type="entry name" value="GNAT"/>
    <property type="match status" value="1"/>
</dbReference>
<sequence>MHLDWLDPHTLDQRDVDAVTALREAVRRVDRPEDLPTHARAVGAELRYGWDLDPGVPALARDAAGRVIGLLEVSTSRWDNHHAAHLDVTVDPSARRRGLGRHLFETGLDRARSQGRTLVTAAGWQDTPAVAFAKAMGLDRASAAVRRAQDLWTLDWARLDQLDAAAAARHADYEIVPIDYPTPEGLLPAISELTAAINDAPVDDLDIEDEVFTPERLLGFEQAQMARDRRMYRLVARHRPSGDLAGHTVVTVEVQQPWHARQQDTSVRREHRGHRLGLALKIAMLRRLAAEEPQVRVLETFNAASNAHMIGVNEALGYRPVGRIVEWQRHLVPASPA</sequence>
<evidence type="ECO:0000259" key="3">
    <source>
        <dbReference type="PROSITE" id="PS51186"/>
    </source>
</evidence>
<dbReference type="HOGENOM" id="CLU_043786_0_0_11"/>
<name>C8XBB1_NAKMY</name>
<protein>
    <submittedName>
        <fullName evidence="4">GCN5-related N-acetyltransferase</fullName>
    </submittedName>
</protein>
<evidence type="ECO:0000256" key="1">
    <source>
        <dbReference type="ARBA" id="ARBA00022679"/>
    </source>
</evidence>
<dbReference type="eggNOG" id="COG3153">
    <property type="taxonomic scope" value="Bacteria"/>
</dbReference>
<evidence type="ECO:0000313" key="4">
    <source>
        <dbReference type="EMBL" id="ACV81403.1"/>
    </source>
</evidence>
<dbReference type="GO" id="GO:0016747">
    <property type="term" value="F:acyltransferase activity, transferring groups other than amino-acyl groups"/>
    <property type="evidence" value="ECO:0007669"/>
    <property type="project" value="InterPro"/>
</dbReference>
<keyword evidence="5" id="KW-1185">Reference proteome</keyword>
<keyword evidence="1 4" id="KW-0808">Transferase</keyword>
<accession>C8XBB1</accession>
<dbReference type="InterPro" id="IPR000182">
    <property type="entry name" value="GNAT_dom"/>
</dbReference>
<dbReference type="KEGG" id="nml:Namu_5134"/>
<proteinExistence type="predicted"/>
<dbReference type="AlphaFoldDB" id="C8XBB1"/>
<feature type="domain" description="N-acetyltransferase" evidence="3">
    <location>
        <begin position="20"/>
        <end position="161"/>
    </location>
</feature>
<reference evidence="5" key="1">
    <citation type="submission" date="2009-09" db="EMBL/GenBank/DDBJ databases">
        <title>The complete genome of Nakamurella multipartita DSM 44233.</title>
        <authorList>
            <consortium name="US DOE Joint Genome Institute (JGI-PGF)"/>
            <person name="Lucas S."/>
            <person name="Copeland A."/>
            <person name="Lapidus A."/>
            <person name="Glavina del Rio T."/>
            <person name="Dalin E."/>
            <person name="Tice H."/>
            <person name="Bruce D."/>
            <person name="Goodwin L."/>
            <person name="Pitluck S."/>
            <person name="Kyrpides N."/>
            <person name="Mavromatis K."/>
            <person name="Ivanova N."/>
            <person name="Ovchinnikova G."/>
            <person name="Sims D."/>
            <person name="Meincke L."/>
            <person name="Brettin T."/>
            <person name="Detter J.C."/>
            <person name="Han C."/>
            <person name="Larimer F."/>
            <person name="Land M."/>
            <person name="Hauser L."/>
            <person name="Markowitz V."/>
            <person name="Cheng J.-F."/>
            <person name="Hugenholtz P."/>
            <person name="Woyke T."/>
            <person name="Wu D."/>
            <person name="Klenk H.-P."/>
            <person name="Eisen J.A."/>
        </authorList>
    </citation>
    <scope>NUCLEOTIDE SEQUENCE [LARGE SCALE GENOMIC DNA]</scope>
    <source>
        <strain evidence="5">ATCC 700099 / DSM 44233 / CIP 104796 / JCM 9543 / NBRC 105858 / Y-104</strain>
    </source>
</reference>